<name>A0AA47KMJ8_9GAMM</name>
<protein>
    <submittedName>
        <fullName evidence="4">GNAT family N-acetyltransferase</fullName>
    </submittedName>
</protein>
<dbReference type="SUPFAM" id="SSF55729">
    <property type="entry name" value="Acyl-CoA N-acyltransferases (Nat)"/>
    <property type="match status" value="1"/>
</dbReference>
<sequence length="163" mass="18209">MQVRRASVEDLDAIFALNVQIGDMHHQHAPHLFATPGPSGRAFLQQALQEEDKYFWVAEHQNKVIGFLSARLESFVHIPHLVDDPMCHVNTIVVDRDARGTGAGKALMAACTQWAKDNHATVIKLEVMTFNQDAQAFYHALGFTPDSITMMQTLNCEPEEPAQ</sequence>
<evidence type="ECO:0000256" key="2">
    <source>
        <dbReference type="ARBA" id="ARBA00023315"/>
    </source>
</evidence>
<reference evidence="4" key="1">
    <citation type="submission" date="2022-09" db="EMBL/GenBank/DDBJ databases">
        <authorList>
            <person name="Li Z.-J."/>
        </authorList>
    </citation>
    <scope>NUCLEOTIDE SEQUENCE</scope>
    <source>
        <strain evidence="4">TGB11</strain>
    </source>
</reference>
<proteinExistence type="predicted"/>
<feature type="domain" description="N-acetyltransferase" evidence="3">
    <location>
        <begin position="1"/>
        <end position="163"/>
    </location>
</feature>
<dbReference type="AlphaFoldDB" id="A0AA47KMJ8"/>
<dbReference type="PROSITE" id="PS51186">
    <property type="entry name" value="GNAT"/>
    <property type="match status" value="1"/>
</dbReference>
<dbReference type="RefSeq" id="WP_069362578.1">
    <property type="nucleotide sequence ID" value="NZ_CP114588.1"/>
</dbReference>
<dbReference type="CDD" id="cd04301">
    <property type="entry name" value="NAT_SF"/>
    <property type="match status" value="1"/>
</dbReference>
<organism evidence="4 5">
    <name type="scientific">Salinivibrio kushneri</name>
    <dbReference type="NCBI Taxonomy" id="1908198"/>
    <lineage>
        <taxon>Bacteria</taxon>
        <taxon>Pseudomonadati</taxon>
        <taxon>Pseudomonadota</taxon>
        <taxon>Gammaproteobacteria</taxon>
        <taxon>Vibrionales</taxon>
        <taxon>Vibrionaceae</taxon>
        <taxon>Salinivibrio</taxon>
    </lineage>
</organism>
<evidence type="ECO:0000313" key="4">
    <source>
        <dbReference type="EMBL" id="WBA09639.1"/>
    </source>
</evidence>
<keyword evidence="1" id="KW-0808">Transferase</keyword>
<evidence type="ECO:0000256" key="1">
    <source>
        <dbReference type="ARBA" id="ARBA00022679"/>
    </source>
</evidence>
<dbReference type="Gene3D" id="3.40.630.30">
    <property type="match status" value="1"/>
</dbReference>
<dbReference type="PANTHER" id="PTHR43877">
    <property type="entry name" value="AMINOALKYLPHOSPHONATE N-ACETYLTRANSFERASE-RELATED-RELATED"/>
    <property type="match status" value="1"/>
</dbReference>
<keyword evidence="2" id="KW-0012">Acyltransferase</keyword>
<dbReference type="EMBL" id="CP114588">
    <property type="protein sequence ID" value="WBA09639.1"/>
    <property type="molecule type" value="Genomic_DNA"/>
</dbReference>
<evidence type="ECO:0000259" key="3">
    <source>
        <dbReference type="PROSITE" id="PS51186"/>
    </source>
</evidence>
<dbReference type="InterPro" id="IPR050832">
    <property type="entry name" value="Bact_Acetyltransf"/>
</dbReference>
<gene>
    <name evidence="4" type="ORF">N8M53_05445</name>
</gene>
<dbReference type="GO" id="GO:0016747">
    <property type="term" value="F:acyltransferase activity, transferring groups other than amino-acyl groups"/>
    <property type="evidence" value="ECO:0007669"/>
    <property type="project" value="InterPro"/>
</dbReference>
<evidence type="ECO:0000313" key="5">
    <source>
        <dbReference type="Proteomes" id="UP001164748"/>
    </source>
</evidence>
<dbReference type="InterPro" id="IPR000182">
    <property type="entry name" value="GNAT_dom"/>
</dbReference>
<accession>A0AA47KMJ8</accession>
<dbReference type="Pfam" id="PF00583">
    <property type="entry name" value="Acetyltransf_1"/>
    <property type="match status" value="1"/>
</dbReference>
<dbReference type="InterPro" id="IPR016181">
    <property type="entry name" value="Acyl_CoA_acyltransferase"/>
</dbReference>
<dbReference type="PANTHER" id="PTHR43877:SF2">
    <property type="entry name" value="AMINOALKYLPHOSPHONATE N-ACETYLTRANSFERASE-RELATED"/>
    <property type="match status" value="1"/>
</dbReference>
<dbReference type="Proteomes" id="UP001164748">
    <property type="component" value="Chromosome"/>
</dbReference>